<gene>
    <name evidence="1" type="ORF">BJ969_005534</name>
</gene>
<comment type="caution">
    <text evidence="1">The sequence shown here is derived from an EMBL/GenBank/DDBJ whole genome shotgun (WGS) entry which is preliminary data.</text>
</comment>
<dbReference type="InterPro" id="IPR031795">
    <property type="entry name" value="Zf-HC3"/>
</dbReference>
<sequence>MFIRSAGPVAYWRPAQGERHALSPEQRPYPGQAREALCGLRLTVTEPTDCDWFAETCSDCLVRAKALRDAREQA</sequence>
<organism evidence="1 2">
    <name type="scientific">Saccharopolyspora gloriosae</name>
    <dbReference type="NCBI Taxonomy" id="455344"/>
    <lineage>
        <taxon>Bacteria</taxon>
        <taxon>Bacillati</taxon>
        <taxon>Actinomycetota</taxon>
        <taxon>Actinomycetes</taxon>
        <taxon>Pseudonocardiales</taxon>
        <taxon>Pseudonocardiaceae</taxon>
        <taxon>Saccharopolyspora</taxon>
    </lineage>
</organism>
<dbReference type="Gene3D" id="2.30.30.990">
    <property type="entry name" value="Malonyl-[acyl-carrier protein] O-methyltransferase, zinc-finger motif"/>
    <property type="match status" value="1"/>
</dbReference>
<protein>
    <recommendedName>
        <fullName evidence="3">Zinc finger protein</fullName>
    </recommendedName>
</protein>
<dbReference type="Pfam" id="PF16827">
    <property type="entry name" value="zf-HC3"/>
    <property type="match status" value="1"/>
</dbReference>
<evidence type="ECO:0008006" key="3">
    <source>
        <dbReference type="Google" id="ProtNLM"/>
    </source>
</evidence>
<reference evidence="1 2" key="1">
    <citation type="submission" date="2020-08" db="EMBL/GenBank/DDBJ databases">
        <title>Sequencing the genomes of 1000 actinobacteria strains.</title>
        <authorList>
            <person name="Klenk H.-P."/>
        </authorList>
    </citation>
    <scope>NUCLEOTIDE SEQUENCE [LARGE SCALE GENOMIC DNA]</scope>
    <source>
        <strain evidence="1 2">DSM 45582</strain>
    </source>
</reference>
<proteinExistence type="predicted"/>
<evidence type="ECO:0000313" key="2">
    <source>
        <dbReference type="Proteomes" id="UP000580474"/>
    </source>
</evidence>
<accession>A0A840NIT0</accession>
<keyword evidence="2" id="KW-1185">Reference proteome</keyword>
<dbReference type="Proteomes" id="UP000580474">
    <property type="component" value="Unassembled WGS sequence"/>
</dbReference>
<dbReference type="AlphaFoldDB" id="A0A840NIT0"/>
<evidence type="ECO:0000313" key="1">
    <source>
        <dbReference type="EMBL" id="MBB5072446.1"/>
    </source>
</evidence>
<dbReference type="EMBL" id="JACHIV010000001">
    <property type="protein sequence ID" value="MBB5072446.1"/>
    <property type="molecule type" value="Genomic_DNA"/>
</dbReference>
<dbReference type="RefSeq" id="WP_184483813.1">
    <property type="nucleotide sequence ID" value="NZ_JACHIV010000001.1"/>
</dbReference>
<name>A0A840NIT0_9PSEU</name>